<dbReference type="AlphaFoldDB" id="W4QDQ9"/>
<keyword evidence="4" id="KW-1185">Reference proteome</keyword>
<dbReference type="STRING" id="1236971.JCM9152_1204"/>
<feature type="domain" description="Glycosyl hydrolase family 78 alpha-rhamnosidase N-terminal" evidence="2">
    <location>
        <begin position="35"/>
        <end position="176"/>
    </location>
</feature>
<name>W4QDQ9_9BACI</name>
<dbReference type="InterPro" id="IPR035396">
    <property type="entry name" value="Bac_rhamnosid6H"/>
</dbReference>
<organism evidence="3 4">
    <name type="scientific">Halalkalibacter hemicellulosilyticusJCM 9152</name>
    <dbReference type="NCBI Taxonomy" id="1236971"/>
    <lineage>
        <taxon>Bacteria</taxon>
        <taxon>Bacillati</taxon>
        <taxon>Bacillota</taxon>
        <taxon>Bacilli</taxon>
        <taxon>Bacillales</taxon>
        <taxon>Bacillaceae</taxon>
        <taxon>Halalkalibacter</taxon>
    </lineage>
</organism>
<dbReference type="InterPro" id="IPR049164">
    <property type="entry name" value="Glyco_hydro_78_N"/>
</dbReference>
<sequence length="522" mass="59786">MNIQKIEKQTIAFNDAFTKRADALIPTIYKERRRPKQLVEVVEDSNVIHGWRTDKVGDESDLGEIEFGKGDSVIVDFGDHEVGYVTLKLKSVGSPPDAPLHVKLTFGEMPVEVAEPFSSYDGWLSSSWLQEESIYVDVLPHTLSLSRRYSFRYVKINVIDTSPKYRVVIDDIYCDAVSSARSADVQNYTTQDELLADIDHVSIKTLKDCMQDIFEDGPKRDRRLWLGDLRLQALANYKTFATNDLVKRCLYLFAAVPNDKGQVSANVFIQPSLIADDTYLYDYSLFFTTTLYDYYEATKDEKTLIELWPTAYRQLELGLARLDDRFIVQDDETWWSFIDWNNKLNKQAPSQAVLIYALRKGIALARAVEASEQTLLENKLVDIEKATMAHLWDDTKQLFVSGKDKQVSWAAQVWMVLAGVLKQDEGKALMERVITEEPAVSMNTPYMYHHFVEALLKVGMKTEAIKTLKAYWGGMLEDGADTFWELYNPNDKAFSPYGSHLINSYCHAWSCTPTYLIRAYKL</sequence>
<reference evidence="3" key="1">
    <citation type="journal article" date="2014" name="Genome Announc.">
        <title>Draft Genome Sequences of Three Alkaliphilic Bacillus Strains, Bacillus wakoensis JCM 9140T, Bacillus akibai JCM 9157T, and Bacillus hemicellulosilyticus JCM 9152T.</title>
        <authorList>
            <person name="Yuki M."/>
            <person name="Oshima K."/>
            <person name="Suda W."/>
            <person name="Oshida Y."/>
            <person name="Kitamura K."/>
            <person name="Iida T."/>
            <person name="Hattori M."/>
            <person name="Ohkuma M."/>
        </authorList>
    </citation>
    <scope>NUCLEOTIDE SEQUENCE [LARGE SCALE GENOMIC DNA]</scope>
    <source>
        <strain evidence="3">JCM 9152</strain>
    </source>
</reference>
<dbReference type="OrthoDB" id="9815108at2"/>
<dbReference type="InterPro" id="IPR008928">
    <property type="entry name" value="6-hairpin_glycosidase_sf"/>
</dbReference>
<dbReference type="RefSeq" id="WP_052015629.1">
    <property type="nucleotide sequence ID" value="NZ_BAUU01000007.1"/>
</dbReference>
<evidence type="ECO:0000259" key="1">
    <source>
        <dbReference type="Pfam" id="PF17389"/>
    </source>
</evidence>
<dbReference type="InterPro" id="IPR012341">
    <property type="entry name" value="6hp_glycosidase-like_sf"/>
</dbReference>
<dbReference type="GO" id="GO:0005975">
    <property type="term" value="P:carbohydrate metabolic process"/>
    <property type="evidence" value="ECO:0007669"/>
    <property type="project" value="InterPro"/>
</dbReference>
<comment type="caution">
    <text evidence="3">The sequence shown here is derived from an EMBL/GenBank/DDBJ whole genome shotgun (WGS) entry which is preliminary data.</text>
</comment>
<evidence type="ECO:0000313" key="4">
    <source>
        <dbReference type="Proteomes" id="UP000018895"/>
    </source>
</evidence>
<dbReference type="Pfam" id="PF21104">
    <property type="entry name" value="Glyco_hydro_78_N"/>
    <property type="match status" value="1"/>
</dbReference>
<dbReference type="PANTHER" id="PTHR34987:SF4">
    <property type="entry name" value="ALPHA-L-RHAMNOSIDASE C-TERMINAL DOMAIN-CONTAINING PROTEIN"/>
    <property type="match status" value="1"/>
</dbReference>
<feature type="domain" description="Alpha-L-rhamnosidase six-hairpin glycosidase" evidence="1">
    <location>
        <begin position="188"/>
        <end position="516"/>
    </location>
</feature>
<dbReference type="SUPFAM" id="SSF48208">
    <property type="entry name" value="Six-hairpin glycosidases"/>
    <property type="match status" value="1"/>
</dbReference>
<gene>
    <name evidence="3" type="ORF">JCM9152_1204</name>
</gene>
<dbReference type="EMBL" id="BAUU01000007">
    <property type="protein sequence ID" value="GAE29818.1"/>
    <property type="molecule type" value="Genomic_DNA"/>
</dbReference>
<dbReference type="Pfam" id="PF17389">
    <property type="entry name" value="Bac_rhamnosid6H"/>
    <property type="match status" value="1"/>
</dbReference>
<dbReference type="Proteomes" id="UP000018895">
    <property type="component" value="Unassembled WGS sequence"/>
</dbReference>
<protein>
    <submittedName>
        <fullName evidence="3">Alfa-L-rhamnosidase</fullName>
    </submittedName>
</protein>
<evidence type="ECO:0000259" key="2">
    <source>
        <dbReference type="Pfam" id="PF21104"/>
    </source>
</evidence>
<proteinExistence type="predicted"/>
<accession>W4QDQ9</accession>
<evidence type="ECO:0000313" key="3">
    <source>
        <dbReference type="EMBL" id="GAE29818.1"/>
    </source>
</evidence>
<dbReference type="PANTHER" id="PTHR34987">
    <property type="entry name" value="C, PUTATIVE (AFU_ORTHOLOGUE AFUA_3G02880)-RELATED"/>
    <property type="match status" value="1"/>
</dbReference>
<dbReference type="Gene3D" id="1.50.10.10">
    <property type="match status" value="1"/>
</dbReference>